<evidence type="ECO:0000256" key="5">
    <source>
        <dbReference type="ARBA" id="ARBA00022980"/>
    </source>
</evidence>
<protein>
    <recommendedName>
        <fullName evidence="7">Large ribosomal subunit protein uL11</fullName>
    </recommendedName>
</protein>
<dbReference type="AlphaFoldDB" id="A0A1N6NG76"/>
<dbReference type="InterPro" id="IPR020784">
    <property type="entry name" value="Ribosomal_uL11_N"/>
</dbReference>
<comment type="function">
    <text evidence="7 9">Forms part of the ribosomal stalk which helps the ribosome interact with GTP-bound translation factors.</text>
</comment>
<gene>
    <name evidence="7" type="primary">rplK</name>
    <name evidence="12" type="ORF">SAMN05920897_101242</name>
</gene>
<dbReference type="SMART" id="SM00649">
    <property type="entry name" value="RL11"/>
    <property type="match status" value="1"/>
</dbReference>
<evidence type="ECO:0000256" key="7">
    <source>
        <dbReference type="HAMAP-Rule" id="MF_00736"/>
    </source>
</evidence>
<dbReference type="EMBL" id="FTMS01000001">
    <property type="protein sequence ID" value="SIP91053.1"/>
    <property type="molecule type" value="Genomic_DNA"/>
</dbReference>
<dbReference type="Proteomes" id="UP000186400">
    <property type="component" value="Unassembled WGS sequence"/>
</dbReference>
<dbReference type="Gene3D" id="3.30.1550.10">
    <property type="entry name" value="Ribosomal protein L11/L12, N-terminal domain"/>
    <property type="match status" value="1"/>
</dbReference>
<dbReference type="Pfam" id="PF00298">
    <property type="entry name" value="Ribosomal_L11"/>
    <property type="match status" value="1"/>
</dbReference>
<dbReference type="InterPro" id="IPR036796">
    <property type="entry name" value="Ribosomal_uL11_N_sf"/>
</dbReference>
<keyword evidence="5 7" id="KW-0689">Ribosomal protein</keyword>
<keyword evidence="3 7" id="KW-0699">rRNA-binding</keyword>
<dbReference type="NCBIfam" id="TIGR01632">
    <property type="entry name" value="L11_bact"/>
    <property type="match status" value="1"/>
</dbReference>
<keyword evidence="4 7" id="KW-0694">RNA-binding</keyword>
<dbReference type="Pfam" id="PF03946">
    <property type="entry name" value="Ribosomal_L11_N"/>
    <property type="match status" value="1"/>
</dbReference>
<dbReference type="GO" id="GO:0006412">
    <property type="term" value="P:translation"/>
    <property type="evidence" value="ECO:0007669"/>
    <property type="project" value="UniProtKB-UniRule"/>
</dbReference>
<proteinExistence type="inferred from homology"/>
<feature type="domain" description="Large ribosomal subunit protein uL11 C-terminal" evidence="10">
    <location>
        <begin position="73"/>
        <end position="141"/>
    </location>
</feature>
<organism evidence="12 13">
    <name type="scientific">Alkalispirochaeta americana</name>
    <dbReference type="NCBI Taxonomy" id="159291"/>
    <lineage>
        <taxon>Bacteria</taxon>
        <taxon>Pseudomonadati</taxon>
        <taxon>Spirochaetota</taxon>
        <taxon>Spirochaetia</taxon>
        <taxon>Spirochaetales</taxon>
        <taxon>Spirochaetaceae</taxon>
        <taxon>Alkalispirochaeta</taxon>
    </lineage>
</organism>
<name>A0A1N6NG76_9SPIO</name>
<evidence type="ECO:0000256" key="3">
    <source>
        <dbReference type="ARBA" id="ARBA00022730"/>
    </source>
</evidence>
<evidence type="ECO:0000256" key="2">
    <source>
        <dbReference type="ARBA" id="ARBA00022481"/>
    </source>
</evidence>
<sequence>MAKKKVVAQIKLQVPAGKATPAPPVGPALGPHGVSAPQFVQQFNDVTKNYEPGLTIPVIISVFSDRSFTFVTKTPPAAVLIKKALGLAKGSGEPNKAKVGTITRAQLEEIANTKMADLNANDLDSAVKIIAGTARSMGVEVEA</sequence>
<accession>A0A1N6NG76</accession>
<dbReference type="HAMAP" id="MF_00736">
    <property type="entry name" value="Ribosomal_uL11"/>
    <property type="match status" value="1"/>
</dbReference>
<dbReference type="InterPro" id="IPR020785">
    <property type="entry name" value="Ribosomal_uL11_CS"/>
</dbReference>
<keyword evidence="6 7" id="KW-0687">Ribonucleoprotein</keyword>
<comment type="similarity">
    <text evidence="1 7 8">Belongs to the universal ribosomal protein uL11 family.</text>
</comment>
<evidence type="ECO:0000256" key="4">
    <source>
        <dbReference type="ARBA" id="ARBA00022884"/>
    </source>
</evidence>
<dbReference type="PANTHER" id="PTHR11661:SF1">
    <property type="entry name" value="LARGE RIBOSOMAL SUBUNIT PROTEIN UL11M"/>
    <property type="match status" value="1"/>
</dbReference>
<dbReference type="PROSITE" id="PS00359">
    <property type="entry name" value="RIBOSOMAL_L11"/>
    <property type="match status" value="1"/>
</dbReference>
<dbReference type="Gene3D" id="1.10.10.250">
    <property type="entry name" value="Ribosomal protein L11, C-terminal domain"/>
    <property type="match status" value="1"/>
</dbReference>
<comment type="subunit">
    <text evidence="7">Part of the ribosomal stalk of the 50S ribosomal subunit. Interacts with L10 and the large rRNA to form the base of the stalk. L10 forms an elongated spine to which L12 dimers bind in a sequential fashion forming a multimeric L10(L12)X complex.</text>
</comment>
<evidence type="ECO:0000256" key="1">
    <source>
        <dbReference type="ARBA" id="ARBA00010537"/>
    </source>
</evidence>
<dbReference type="InterPro" id="IPR000911">
    <property type="entry name" value="Ribosomal_uL11"/>
</dbReference>
<keyword evidence="13" id="KW-1185">Reference proteome</keyword>
<dbReference type="OrthoDB" id="9802408at2"/>
<dbReference type="SUPFAM" id="SSF54747">
    <property type="entry name" value="Ribosomal L11/L12e N-terminal domain"/>
    <property type="match status" value="1"/>
</dbReference>
<reference evidence="12 13" key="1">
    <citation type="submission" date="2017-01" db="EMBL/GenBank/DDBJ databases">
        <authorList>
            <person name="Mah S.A."/>
            <person name="Swanson W.J."/>
            <person name="Moy G.W."/>
            <person name="Vacquier V.D."/>
        </authorList>
    </citation>
    <scope>NUCLEOTIDE SEQUENCE [LARGE SCALE GENOMIC DNA]</scope>
    <source>
        <strain evidence="12 13">ASpG1</strain>
    </source>
</reference>
<feature type="domain" description="Large ribosomal subunit protein uL11 N-terminal" evidence="11">
    <location>
        <begin position="10"/>
        <end position="68"/>
    </location>
</feature>
<dbReference type="SUPFAM" id="SSF46906">
    <property type="entry name" value="Ribosomal protein L11, C-terminal domain"/>
    <property type="match status" value="1"/>
</dbReference>
<dbReference type="GO" id="GO:0070180">
    <property type="term" value="F:large ribosomal subunit rRNA binding"/>
    <property type="evidence" value="ECO:0007669"/>
    <property type="project" value="UniProtKB-UniRule"/>
</dbReference>
<dbReference type="CDD" id="cd00349">
    <property type="entry name" value="Ribosomal_L11"/>
    <property type="match status" value="1"/>
</dbReference>
<evidence type="ECO:0000256" key="6">
    <source>
        <dbReference type="ARBA" id="ARBA00023274"/>
    </source>
</evidence>
<evidence type="ECO:0000313" key="13">
    <source>
        <dbReference type="Proteomes" id="UP000186400"/>
    </source>
</evidence>
<evidence type="ECO:0000256" key="9">
    <source>
        <dbReference type="RuleBase" id="RU003979"/>
    </source>
</evidence>
<dbReference type="InterPro" id="IPR006519">
    <property type="entry name" value="Ribosomal_uL11_bac-typ"/>
</dbReference>
<evidence type="ECO:0000259" key="10">
    <source>
        <dbReference type="Pfam" id="PF00298"/>
    </source>
</evidence>
<dbReference type="InterPro" id="IPR020783">
    <property type="entry name" value="Ribosomal_uL11_C"/>
</dbReference>
<evidence type="ECO:0000256" key="8">
    <source>
        <dbReference type="RuleBase" id="RU003978"/>
    </source>
</evidence>
<dbReference type="STRING" id="159291.SAMN05920897_101242"/>
<dbReference type="GO" id="GO:0022625">
    <property type="term" value="C:cytosolic large ribosomal subunit"/>
    <property type="evidence" value="ECO:0007669"/>
    <property type="project" value="TreeGrafter"/>
</dbReference>
<evidence type="ECO:0000313" key="12">
    <source>
        <dbReference type="EMBL" id="SIP91053.1"/>
    </source>
</evidence>
<dbReference type="PANTHER" id="PTHR11661">
    <property type="entry name" value="60S RIBOSOMAL PROTEIN L12"/>
    <property type="match status" value="1"/>
</dbReference>
<comment type="PTM">
    <text evidence="7 9">One or more lysine residues are methylated.</text>
</comment>
<dbReference type="GO" id="GO:0003735">
    <property type="term" value="F:structural constituent of ribosome"/>
    <property type="evidence" value="ECO:0007669"/>
    <property type="project" value="InterPro"/>
</dbReference>
<keyword evidence="2 7" id="KW-0488">Methylation</keyword>
<dbReference type="InterPro" id="IPR036769">
    <property type="entry name" value="Ribosomal_uL11_C_sf"/>
</dbReference>
<dbReference type="FunFam" id="1.10.10.250:FF:000001">
    <property type="entry name" value="50S ribosomal protein L11"/>
    <property type="match status" value="1"/>
</dbReference>
<dbReference type="RefSeq" id="WP_076487458.1">
    <property type="nucleotide sequence ID" value="NZ_FTMS01000001.1"/>
</dbReference>
<dbReference type="FunFam" id="3.30.1550.10:FF:000006">
    <property type="entry name" value="50S ribosomal protein L11"/>
    <property type="match status" value="1"/>
</dbReference>
<evidence type="ECO:0000259" key="11">
    <source>
        <dbReference type="Pfam" id="PF03946"/>
    </source>
</evidence>